<accession>A0ABT5HFW4</accession>
<protein>
    <submittedName>
        <fullName evidence="1">Uncharacterized protein</fullName>
    </submittedName>
</protein>
<reference evidence="1 2" key="1">
    <citation type="submission" date="2023-01" db="EMBL/GenBank/DDBJ databases">
        <title>Novel species of the genus Asticcacaulis isolated from rivers.</title>
        <authorList>
            <person name="Lu H."/>
        </authorList>
    </citation>
    <scope>NUCLEOTIDE SEQUENCE [LARGE SCALE GENOMIC DNA]</scope>
    <source>
        <strain evidence="1 2">LKC15W</strain>
    </source>
</reference>
<evidence type="ECO:0000313" key="1">
    <source>
        <dbReference type="EMBL" id="MDC7675140.1"/>
    </source>
</evidence>
<dbReference type="Proteomes" id="UP001218579">
    <property type="component" value="Unassembled WGS sequence"/>
</dbReference>
<sequence>MTLINWEMSEQSLAIFSDTLVLNADDMRPRNFMTKIFVLPHLNGLITGIGLAPLISDFFISAKEHIVARDIVHLAEYAPERLRGIWSDYEAKLHPDATSTIYTFGFDKEAGRVRGFAYRSTSNFESEELGYGMALKPAPADASAFEGIADIQSFVEYCLHQQRIERERPRMERVGIGGELWLYTIAVDGGRPIFGQQLICPFDHFEDDWEALLAQLPANQGSILSQLVLARDA</sequence>
<dbReference type="EMBL" id="JAQQKV010000001">
    <property type="protein sequence ID" value="MDC7675140.1"/>
    <property type="molecule type" value="Genomic_DNA"/>
</dbReference>
<gene>
    <name evidence="1" type="ORF">PQU98_03300</name>
</gene>
<evidence type="ECO:0000313" key="2">
    <source>
        <dbReference type="Proteomes" id="UP001218579"/>
    </source>
</evidence>
<organism evidence="1 2">
    <name type="scientific">Asticcacaulis machinosus</name>
    <dbReference type="NCBI Taxonomy" id="2984211"/>
    <lineage>
        <taxon>Bacteria</taxon>
        <taxon>Pseudomonadati</taxon>
        <taxon>Pseudomonadota</taxon>
        <taxon>Alphaproteobacteria</taxon>
        <taxon>Caulobacterales</taxon>
        <taxon>Caulobacteraceae</taxon>
        <taxon>Asticcacaulis</taxon>
    </lineage>
</organism>
<dbReference type="RefSeq" id="WP_272743452.1">
    <property type="nucleotide sequence ID" value="NZ_JAQQKV010000001.1"/>
</dbReference>
<name>A0ABT5HFW4_9CAUL</name>
<keyword evidence="2" id="KW-1185">Reference proteome</keyword>
<proteinExistence type="predicted"/>
<comment type="caution">
    <text evidence="1">The sequence shown here is derived from an EMBL/GenBank/DDBJ whole genome shotgun (WGS) entry which is preliminary data.</text>
</comment>